<organism evidence="4 5">
    <name type="scientific">Ascochyta lentis</name>
    <dbReference type="NCBI Taxonomy" id="205686"/>
    <lineage>
        <taxon>Eukaryota</taxon>
        <taxon>Fungi</taxon>
        <taxon>Dikarya</taxon>
        <taxon>Ascomycota</taxon>
        <taxon>Pezizomycotina</taxon>
        <taxon>Dothideomycetes</taxon>
        <taxon>Pleosporomycetidae</taxon>
        <taxon>Pleosporales</taxon>
        <taxon>Pleosporineae</taxon>
        <taxon>Didymellaceae</taxon>
        <taxon>Ascochyta</taxon>
    </lineage>
</organism>
<dbReference type="EMBL" id="RZGK01000002">
    <property type="protein sequence ID" value="KAF9701609.1"/>
    <property type="molecule type" value="Genomic_DNA"/>
</dbReference>
<evidence type="ECO:0000256" key="2">
    <source>
        <dbReference type="SAM" id="SignalP"/>
    </source>
</evidence>
<reference evidence="4" key="2">
    <citation type="submission" date="2020-09" db="EMBL/GenBank/DDBJ databases">
        <title>Reference genome assembly for Australian Ascochyta lentis isolate Al4.</title>
        <authorList>
            <person name="Lee R.C."/>
            <person name="Farfan-Caceres L.M."/>
            <person name="Debler J.W."/>
            <person name="Williams A.H."/>
            <person name="Henares B.M."/>
        </authorList>
    </citation>
    <scope>NUCLEOTIDE SEQUENCE</scope>
    <source>
        <strain evidence="4">Al4</strain>
    </source>
</reference>
<dbReference type="AlphaFoldDB" id="A0A8H7JDB8"/>
<evidence type="ECO:0000256" key="1">
    <source>
        <dbReference type="SAM" id="MobiDB-lite"/>
    </source>
</evidence>
<dbReference type="SUPFAM" id="SSF49482">
    <property type="entry name" value="Aromatic compound dioxygenase"/>
    <property type="match status" value="1"/>
</dbReference>
<feature type="compositionally biased region" description="Gly residues" evidence="1">
    <location>
        <begin position="367"/>
        <end position="376"/>
    </location>
</feature>
<name>A0A8H7JDB8_9PLEO</name>
<comment type="caution">
    <text evidence="4">The sequence shown here is derived from an EMBL/GenBank/DDBJ whole genome shotgun (WGS) entry which is preliminary data.</text>
</comment>
<feature type="region of interest" description="Disordered" evidence="1">
    <location>
        <begin position="367"/>
        <end position="395"/>
    </location>
</feature>
<sequence length="395" mass="42465">MVNFASILSGAVAASALIGGAVAHPGEKHDMAHVKRQIDARQVRAAAARRSLDNCQDYLQHRSLMQRSHARRSEALNALRQKRGINSKSKKFRRDLALLQEFEAINHNQTGVLDYSANTDASTVFAANTSCILAPEVTDGPYYVNGELIRKDVKEGQAGIDLYLEVQYVDITSCQPVPELFVDVWNCNATGYYSGVGSGQGGLNTTFLRGIQETDEDGVVAFETIFPGHYDGRAIHTHLLTKSNVTVRENQTTQDGAVTHIGQLFWHEELRSAVEATSPYNENTQAITSNDDDMWSIVQTENEYDPFPQFVYVGDDITDGLFAWIQIGVNATADYTDDDYYSVAATYQAGGGVANADSGIFGGDGAGGNGTKGGNGTMPTGSPPSGAVATSTASS</sequence>
<proteinExistence type="predicted"/>
<dbReference type="Pfam" id="PF00775">
    <property type="entry name" value="Dioxygenase_C"/>
    <property type="match status" value="1"/>
</dbReference>
<keyword evidence="2" id="KW-0732">Signal</keyword>
<evidence type="ECO:0000259" key="3">
    <source>
        <dbReference type="Pfam" id="PF00775"/>
    </source>
</evidence>
<gene>
    <name evidence="4" type="ORF">EKO04_001015</name>
</gene>
<feature type="domain" description="Intradiol ring-cleavage dioxygenases" evidence="3">
    <location>
        <begin position="140"/>
        <end position="234"/>
    </location>
</feature>
<feature type="chain" id="PRO_5034569012" description="Intradiol ring-cleavage dioxygenases domain-containing protein" evidence="2">
    <location>
        <begin position="24"/>
        <end position="395"/>
    </location>
</feature>
<dbReference type="GO" id="GO:0008199">
    <property type="term" value="F:ferric iron binding"/>
    <property type="evidence" value="ECO:0007669"/>
    <property type="project" value="InterPro"/>
</dbReference>
<reference evidence="4" key="1">
    <citation type="submission" date="2018-12" db="EMBL/GenBank/DDBJ databases">
        <authorList>
            <person name="Syme R.A."/>
            <person name="Farfan-Caceres L."/>
            <person name="Lichtenzveig J."/>
        </authorList>
    </citation>
    <scope>NUCLEOTIDE SEQUENCE</scope>
    <source>
        <strain evidence="4">Al4</strain>
    </source>
</reference>
<accession>A0A8H7JDB8</accession>
<dbReference type="InterPro" id="IPR000627">
    <property type="entry name" value="Intradiol_dOase_C"/>
</dbReference>
<feature type="signal peptide" evidence="2">
    <location>
        <begin position="1"/>
        <end position="23"/>
    </location>
</feature>
<dbReference type="OrthoDB" id="121380at2759"/>
<protein>
    <recommendedName>
        <fullName evidence="3">Intradiol ring-cleavage dioxygenases domain-containing protein</fullName>
    </recommendedName>
</protein>
<dbReference type="GO" id="GO:0016702">
    <property type="term" value="F:oxidoreductase activity, acting on single donors with incorporation of molecular oxygen, incorporation of two atoms of oxygen"/>
    <property type="evidence" value="ECO:0007669"/>
    <property type="project" value="InterPro"/>
</dbReference>
<dbReference type="Gene3D" id="2.60.130.10">
    <property type="entry name" value="Aromatic compound dioxygenase"/>
    <property type="match status" value="1"/>
</dbReference>
<dbReference type="PANTHER" id="PTHR34315:SF2">
    <property type="entry name" value="ANCHORED DIOXYGENASE, PUTATIVE (AFU_ORTHOLOGUE AFUA_3G01800)-RELATED"/>
    <property type="match status" value="1"/>
</dbReference>
<dbReference type="PANTHER" id="PTHR34315">
    <property type="match status" value="1"/>
</dbReference>
<keyword evidence="5" id="KW-1185">Reference proteome</keyword>
<evidence type="ECO:0000313" key="5">
    <source>
        <dbReference type="Proteomes" id="UP000651452"/>
    </source>
</evidence>
<dbReference type="CDD" id="cd03457">
    <property type="entry name" value="intradiol_dioxygenase_like"/>
    <property type="match status" value="1"/>
</dbReference>
<dbReference type="Proteomes" id="UP000651452">
    <property type="component" value="Unassembled WGS sequence"/>
</dbReference>
<evidence type="ECO:0000313" key="4">
    <source>
        <dbReference type="EMBL" id="KAF9701609.1"/>
    </source>
</evidence>
<dbReference type="InterPro" id="IPR015889">
    <property type="entry name" value="Intradiol_dOase_core"/>
</dbReference>